<organism evidence="2 3">
    <name type="scientific">Aspergillus kawachii</name>
    <name type="common">White koji mold</name>
    <name type="synonym">Aspergillus awamori var. kawachi</name>
    <dbReference type="NCBI Taxonomy" id="1069201"/>
    <lineage>
        <taxon>Eukaryota</taxon>
        <taxon>Fungi</taxon>
        <taxon>Dikarya</taxon>
        <taxon>Ascomycota</taxon>
        <taxon>Pezizomycotina</taxon>
        <taxon>Eurotiomycetes</taxon>
        <taxon>Eurotiomycetidae</taxon>
        <taxon>Eurotiales</taxon>
        <taxon>Aspergillaceae</taxon>
        <taxon>Aspergillus</taxon>
        <taxon>Aspergillus subgen. Circumdati</taxon>
    </lineage>
</organism>
<name>A0A146FAX3_ASPKA</name>
<comment type="caution">
    <text evidence="2">The sequence shown here is derived from an EMBL/GenBank/DDBJ whole genome shotgun (WGS) entry which is preliminary data.</text>
</comment>
<feature type="chain" id="PRO_5007523860" evidence="1">
    <location>
        <begin position="23"/>
        <end position="403"/>
    </location>
</feature>
<reference evidence="3" key="2">
    <citation type="submission" date="2016-02" db="EMBL/GenBank/DDBJ databases">
        <title>Genome sequencing of Aspergillus luchuensis NBRC 4314.</title>
        <authorList>
            <person name="Yamada O."/>
        </authorList>
    </citation>
    <scope>NUCLEOTIDE SEQUENCE [LARGE SCALE GENOMIC DNA]</scope>
    <source>
        <strain evidence="3">RIB 2604</strain>
    </source>
</reference>
<accession>A0A146FAX3</accession>
<dbReference type="Pfam" id="PF03659">
    <property type="entry name" value="Glyco_hydro_71"/>
    <property type="match status" value="2"/>
</dbReference>
<dbReference type="EMBL" id="BCWF01000016">
    <property type="protein sequence ID" value="GAT22673.1"/>
    <property type="molecule type" value="Genomic_DNA"/>
</dbReference>
<reference evidence="2 3" key="1">
    <citation type="journal article" date="2016" name="DNA Res.">
        <title>Genome sequence of Aspergillus luchuensis NBRC 4314.</title>
        <authorList>
            <person name="Yamada O."/>
            <person name="Machida M."/>
            <person name="Hosoyama A."/>
            <person name="Goto M."/>
            <person name="Takahashi T."/>
            <person name="Futagami T."/>
            <person name="Yamagata Y."/>
            <person name="Takeuchi M."/>
            <person name="Kobayashi T."/>
            <person name="Koike H."/>
            <person name="Abe K."/>
            <person name="Asai K."/>
            <person name="Arita M."/>
            <person name="Fujita N."/>
            <person name="Fukuda K."/>
            <person name="Higa K."/>
            <person name="Horikawa H."/>
            <person name="Ishikawa T."/>
            <person name="Jinno K."/>
            <person name="Kato Y."/>
            <person name="Kirimura K."/>
            <person name="Mizutani O."/>
            <person name="Nakasone K."/>
            <person name="Sano M."/>
            <person name="Shiraishi Y."/>
            <person name="Tsukahara M."/>
            <person name="Gomi K."/>
        </authorList>
    </citation>
    <scope>NUCLEOTIDE SEQUENCE [LARGE SCALE GENOMIC DNA]</scope>
    <source>
        <strain evidence="2 3">RIB 2604</strain>
    </source>
</reference>
<proteinExistence type="predicted"/>
<dbReference type="AlphaFoldDB" id="A0A146FAX3"/>
<evidence type="ECO:0000313" key="2">
    <source>
        <dbReference type="EMBL" id="GAT22673.1"/>
    </source>
</evidence>
<dbReference type="Proteomes" id="UP000075230">
    <property type="component" value="Unassembled WGS sequence"/>
</dbReference>
<dbReference type="InterPro" id="IPR005197">
    <property type="entry name" value="Glyco_hydro_71"/>
</dbReference>
<dbReference type="CDD" id="cd11577">
    <property type="entry name" value="GH71"/>
    <property type="match status" value="1"/>
</dbReference>
<keyword evidence="1" id="KW-0732">Signal</keyword>
<protein>
    <submittedName>
        <fullName evidence="2">Alpha-1,3-glucanase</fullName>
    </submittedName>
</protein>
<dbReference type="VEuPathDB" id="FungiDB:ASPFODRAFT_199390"/>
<evidence type="ECO:0000256" key="1">
    <source>
        <dbReference type="SAM" id="SignalP"/>
    </source>
</evidence>
<feature type="signal peptide" evidence="1">
    <location>
        <begin position="1"/>
        <end position="22"/>
    </location>
</feature>
<evidence type="ECO:0000313" key="3">
    <source>
        <dbReference type="Proteomes" id="UP000075230"/>
    </source>
</evidence>
<gene>
    <name evidence="2" type="ORF">RIB2604_01600880</name>
</gene>
<dbReference type="Gene3D" id="3.20.20.80">
    <property type="entry name" value="Glycosidases"/>
    <property type="match status" value="1"/>
</dbReference>
<sequence length="403" mass="43320">MLAKSLVVLAAIAASILNPVLGAPALDVGLTEPQAEPKYVFAHFMVGIVENYQLEDWITDMKAAQAIGIDAFALNCASIDKYTPTQLALAYQAAQQVNFKVFISFDFAYWSNGDTAKITAYMQQYASHPAQMQYRGGAVVSTFVGDSFNWGPVKQATSHPIHAVPNLQDPAASSSNAQRGADGAFSWYAWPTDGGNSIIKGPMTTIWDDRFIKDLAGTTYMAHYGESHYIGPYSANHSDDGSSKWAKGMPHDAWRDLYKPYIAAYKAGDSKPTITQEGLVYWYRPTPKGVNCPEDNMPAPNGSQMLSDSIFVATMLNSPATLTVTSGSNGPVKVDVPAGIVTTNVTMGIGAQTFQVSRNGQVILSGKGGLDVADRSKYYNFNVFVGSVMGSSAAGNASVRVRR</sequence>
<dbReference type="GO" id="GO:0051118">
    <property type="term" value="F:glucan endo-1,3-alpha-glucosidase activity"/>
    <property type="evidence" value="ECO:0007669"/>
    <property type="project" value="InterPro"/>
</dbReference>